<evidence type="ECO:0000256" key="6">
    <source>
        <dbReference type="ARBA" id="ARBA00022989"/>
    </source>
</evidence>
<keyword evidence="2" id="KW-1003">Cell membrane</keyword>
<feature type="transmembrane region" description="Helical" evidence="8">
    <location>
        <begin position="104"/>
        <end position="137"/>
    </location>
</feature>
<feature type="transmembrane region" description="Helical" evidence="8">
    <location>
        <begin position="318"/>
        <end position="338"/>
    </location>
</feature>
<dbReference type="PANTHER" id="PTHR33908:SF11">
    <property type="entry name" value="MEMBRANE PROTEIN"/>
    <property type="match status" value="1"/>
</dbReference>
<feature type="transmembrane region" description="Helical" evidence="8">
    <location>
        <begin position="75"/>
        <end position="92"/>
    </location>
</feature>
<dbReference type="InterPro" id="IPR038731">
    <property type="entry name" value="RgtA/B/C-like"/>
</dbReference>
<keyword evidence="11" id="KW-1185">Reference proteome</keyword>
<protein>
    <submittedName>
        <fullName evidence="10">Dolichyl-phosphate-mannose-protein mannosyltransferase</fullName>
    </submittedName>
</protein>
<keyword evidence="4 10" id="KW-0808">Transferase</keyword>
<dbReference type="STRING" id="1150368.SAMN02927921_02929"/>
<name>A0A1K1QWP4_9FLAO</name>
<evidence type="ECO:0000313" key="10">
    <source>
        <dbReference type="EMBL" id="SFW64311.1"/>
    </source>
</evidence>
<dbReference type="Proteomes" id="UP000182248">
    <property type="component" value="Unassembled WGS sequence"/>
</dbReference>
<accession>A0A1K1QWP4</accession>
<gene>
    <name evidence="10" type="ORF">SAMN02927921_02929</name>
</gene>
<dbReference type="OrthoDB" id="9813729at2"/>
<dbReference type="InterPro" id="IPR050297">
    <property type="entry name" value="LipidA_mod_glycosyltrf_83"/>
</dbReference>
<feature type="transmembrane region" description="Helical" evidence="8">
    <location>
        <begin position="265"/>
        <end position="286"/>
    </location>
</feature>
<evidence type="ECO:0000256" key="3">
    <source>
        <dbReference type="ARBA" id="ARBA00022676"/>
    </source>
</evidence>
<evidence type="ECO:0000256" key="1">
    <source>
        <dbReference type="ARBA" id="ARBA00004651"/>
    </source>
</evidence>
<evidence type="ECO:0000256" key="5">
    <source>
        <dbReference type="ARBA" id="ARBA00022692"/>
    </source>
</evidence>
<sequence>MSITQGKERLLLLFLGGLTLINLIQGSATQLIFDEAYYWYFSQHPAWGYFDHPPMVAFFAAIGTTLFDHELGVRLFAPFLLSGTICLLWKLIDDKRKYDHLPVFILFTASVALFNAYGFFMLPDTPLLFFSALFLFAYKRFLQYPGIRFVLLLGFSMAAMMYSKYHAILLIAFVLVSNPKIFLSYRFWMATVFALLLYTPHLYWLYETDFASLKYHLSGRANSYYRIKFTLDYILNALIVWGFSFPLIYWALYKFTLPGGVKKNVFDRALVFSAWGILGFFLLSSFNRKTQAQWPLLAVLPFIVFTFRYALDKEGFRKWLRITSIISLVILCMVRVIVVDEDISPIKYESHGNKRWAQQLYEKTGGLPVVFEDSYRNASMYGFYARVPVYSLNSVKHRQNQYDIDSSEYKFQHRRVAYITGREDYDSVIKVRIGKGKGHPWRGKFVKDFRSFRKLICKVDDHKITPGKDSIALTLINPYTEGIAFEDLEFYGLVLNEKRRIQDTIRMYPGNTGKTKVLTAGSTIHLNAGMDRIEKLEEGVLFRVSISEFGYPSGFQGDIIPIAK</sequence>
<feature type="transmembrane region" description="Helical" evidence="8">
    <location>
        <begin position="187"/>
        <end position="206"/>
    </location>
</feature>
<organism evidence="10 11">
    <name type="scientific">Sinomicrobium oceani</name>
    <dbReference type="NCBI Taxonomy" id="1150368"/>
    <lineage>
        <taxon>Bacteria</taxon>
        <taxon>Pseudomonadati</taxon>
        <taxon>Bacteroidota</taxon>
        <taxon>Flavobacteriia</taxon>
        <taxon>Flavobacteriales</taxon>
        <taxon>Flavobacteriaceae</taxon>
        <taxon>Sinomicrobium</taxon>
    </lineage>
</organism>
<reference evidence="10 11" key="1">
    <citation type="submission" date="2016-11" db="EMBL/GenBank/DDBJ databases">
        <authorList>
            <person name="Jaros S."/>
            <person name="Januszkiewicz K."/>
            <person name="Wedrychowicz H."/>
        </authorList>
    </citation>
    <scope>NUCLEOTIDE SEQUENCE [LARGE SCALE GENOMIC DNA]</scope>
    <source>
        <strain evidence="10 11">CGMCC 1.12145</strain>
    </source>
</reference>
<evidence type="ECO:0000256" key="7">
    <source>
        <dbReference type="ARBA" id="ARBA00023136"/>
    </source>
</evidence>
<evidence type="ECO:0000256" key="4">
    <source>
        <dbReference type="ARBA" id="ARBA00022679"/>
    </source>
</evidence>
<evidence type="ECO:0000256" key="8">
    <source>
        <dbReference type="SAM" id="Phobius"/>
    </source>
</evidence>
<dbReference type="Pfam" id="PF13231">
    <property type="entry name" value="PMT_2"/>
    <property type="match status" value="1"/>
</dbReference>
<feature type="domain" description="Glycosyltransferase RgtA/B/C/D-like" evidence="9">
    <location>
        <begin position="51"/>
        <end position="204"/>
    </location>
</feature>
<dbReference type="PANTHER" id="PTHR33908">
    <property type="entry name" value="MANNOSYLTRANSFERASE YKCB-RELATED"/>
    <property type="match status" value="1"/>
</dbReference>
<feature type="transmembrane region" description="Helical" evidence="8">
    <location>
        <begin position="292"/>
        <end position="311"/>
    </location>
</feature>
<dbReference type="GO" id="GO:0009103">
    <property type="term" value="P:lipopolysaccharide biosynthetic process"/>
    <property type="evidence" value="ECO:0007669"/>
    <property type="project" value="UniProtKB-ARBA"/>
</dbReference>
<feature type="transmembrane region" description="Helical" evidence="8">
    <location>
        <begin position="149"/>
        <end position="175"/>
    </location>
</feature>
<dbReference type="EMBL" id="FPJE01000016">
    <property type="protein sequence ID" value="SFW64311.1"/>
    <property type="molecule type" value="Genomic_DNA"/>
</dbReference>
<keyword evidence="3 10" id="KW-0328">Glycosyltransferase</keyword>
<keyword evidence="6 8" id="KW-1133">Transmembrane helix</keyword>
<evidence type="ECO:0000259" key="9">
    <source>
        <dbReference type="Pfam" id="PF13231"/>
    </source>
</evidence>
<dbReference type="GO" id="GO:0005886">
    <property type="term" value="C:plasma membrane"/>
    <property type="evidence" value="ECO:0007669"/>
    <property type="project" value="UniProtKB-SubCell"/>
</dbReference>
<dbReference type="RefSeq" id="WP_072318132.1">
    <property type="nucleotide sequence ID" value="NZ_FPJE01000016.1"/>
</dbReference>
<dbReference type="GO" id="GO:0016763">
    <property type="term" value="F:pentosyltransferase activity"/>
    <property type="evidence" value="ECO:0007669"/>
    <property type="project" value="TreeGrafter"/>
</dbReference>
<dbReference type="AlphaFoldDB" id="A0A1K1QWP4"/>
<comment type="subcellular location">
    <subcellularLocation>
        <location evidence="1">Cell membrane</location>
        <topology evidence="1">Multi-pass membrane protein</topology>
    </subcellularLocation>
</comment>
<keyword evidence="7 8" id="KW-0472">Membrane</keyword>
<keyword evidence="5 8" id="KW-0812">Transmembrane</keyword>
<evidence type="ECO:0000313" key="11">
    <source>
        <dbReference type="Proteomes" id="UP000182248"/>
    </source>
</evidence>
<proteinExistence type="predicted"/>
<feature type="transmembrane region" description="Helical" evidence="8">
    <location>
        <begin position="233"/>
        <end position="253"/>
    </location>
</feature>
<evidence type="ECO:0000256" key="2">
    <source>
        <dbReference type="ARBA" id="ARBA00022475"/>
    </source>
</evidence>